<dbReference type="InterPro" id="IPR036890">
    <property type="entry name" value="HATPase_C_sf"/>
</dbReference>
<dbReference type="InterPro" id="IPR004358">
    <property type="entry name" value="Sig_transdc_His_kin-like_C"/>
</dbReference>
<dbReference type="Gene3D" id="1.10.287.130">
    <property type="match status" value="1"/>
</dbReference>
<organism evidence="13 14">
    <name type="scientific">Paludibacterium paludis</name>
    <dbReference type="NCBI Taxonomy" id="1225769"/>
    <lineage>
        <taxon>Bacteria</taxon>
        <taxon>Pseudomonadati</taxon>
        <taxon>Pseudomonadota</taxon>
        <taxon>Betaproteobacteria</taxon>
        <taxon>Neisseriales</taxon>
        <taxon>Chromobacteriaceae</taxon>
        <taxon>Paludibacterium</taxon>
    </lineage>
</organism>
<dbReference type="PRINTS" id="PR00344">
    <property type="entry name" value="BCTRLSENSOR"/>
</dbReference>
<dbReference type="InterPro" id="IPR036097">
    <property type="entry name" value="HisK_dim/P_sf"/>
</dbReference>
<dbReference type="InterPro" id="IPR050980">
    <property type="entry name" value="2C_sensor_his_kinase"/>
</dbReference>
<dbReference type="AlphaFoldDB" id="A0A918U9K0"/>
<dbReference type="Proteomes" id="UP000645257">
    <property type="component" value="Unassembled WGS sequence"/>
</dbReference>
<keyword evidence="14" id="KW-1185">Reference proteome</keyword>
<dbReference type="Pfam" id="PF00512">
    <property type="entry name" value="HisKA"/>
    <property type="match status" value="1"/>
</dbReference>
<evidence type="ECO:0000256" key="7">
    <source>
        <dbReference type="ARBA" id="ARBA00022741"/>
    </source>
</evidence>
<dbReference type="SMART" id="SM00388">
    <property type="entry name" value="HisKA"/>
    <property type="match status" value="1"/>
</dbReference>
<dbReference type="CDD" id="cd06225">
    <property type="entry name" value="HAMP"/>
    <property type="match status" value="1"/>
</dbReference>
<dbReference type="PROSITE" id="PS50109">
    <property type="entry name" value="HIS_KIN"/>
    <property type="match status" value="1"/>
</dbReference>
<keyword evidence="4" id="KW-1003">Cell membrane</keyword>
<dbReference type="SMART" id="SM00387">
    <property type="entry name" value="HATPase_c"/>
    <property type="match status" value="1"/>
</dbReference>
<evidence type="ECO:0000256" key="3">
    <source>
        <dbReference type="ARBA" id="ARBA00012438"/>
    </source>
</evidence>
<keyword evidence="9" id="KW-0067">ATP-binding</keyword>
<feature type="transmembrane region" description="Helical" evidence="10">
    <location>
        <begin position="12"/>
        <end position="31"/>
    </location>
</feature>
<feature type="domain" description="HAMP" evidence="12">
    <location>
        <begin position="158"/>
        <end position="210"/>
    </location>
</feature>
<feature type="domain" description="Histidine kinase" evidence="11">
    <location>
        <begin position="218"/>
        <end position="431"/>
    </location>
</feature>
<dbReference type="SUPFAM" id="SSF55874">
    <property type="entry name" value="ATPase domain of HSP90 chaperone/DNA topoisomerase II/histidine kinase"/>
    <property type="match status" value="1"/>
</dbReference>
<evidence type="ECO:0000256" key="2">
    <source>
        <dbReference type="ARBA" id="ARBA00004651"/>
    </source>
</evidence>
<evidence type="ECO:0000256" key="10">
    <source>
        <dbReference type="SAM" id="Phobius"/>
    </source>
</evidence>
<keyword evidence="5" id="KW-0597">Phosphoprotein</keyword>
<keyword evidence="10" id="KW-1133">Transmembrane helix</keyword>
<dbReference type="EC" id="2.7.13.3" evidence="3"/>
<dbReference type="GO" id="GO:0000155">
    <property type="term" value="F:phosphorelay sensor kinase activity"/>
    <property type="evidence" value="ECO:0007669"/>
    <property type="project" value="InterPro"/>
</dbReference>
<evidence type="ECO:0000256" key="8">
    <source>
        <dbReference type="ARBA" id="ARBA00022777"/>
    </source>
</evidence>
<gene>
    <name evidence="13" type="primary">parS</name>
    <name evidence="13" type="ORF">GCM10011289_19410</name>
</gene>
<dbReference type="InterPro" id="IPR005467">
    <property type="entry name" value="His_kinase_dom"/>
</dbReference>
<keyword evidence="10" id="KW-0812">Transmembrane</keyword>
<feature type="transmembrane region" description="Helical" evidence="10">
    <location>
        <begin position="137"/>
        <end position="158"/>
    </location>
</feature>
<keyword evidence="6" id="KW-0808">Transferase</keyword>
<accession>A0A918U9K0</accession>
<comment type="caution">
    <text evidence="13">The sequence shown here is derived from an EMBL/GenBank/DDBJ whole genome shotgun (WGS) entry which is preliminary data.</text>
</comment>
<dbReference type="InterPro" id="IPR003594">
    <property type="entry name" value="HATPase_dom"/>
</dbReference>
<dbReference type="GO" id="GO:0005886">
    <property type="term" value="C:plasma membrane"/>
    <property type="evidence" value="ECO:0007669"/>
    <property type="project" value="UniProtKB-SubCell"/>
</dbReference>
<comment type="subcellular location">
    <subcellularLocation>
        <location evidence="2">Cell membrane</location>
        <topology evidence="2">Multi-pass membrane protein</topology>
    </subcellularLocation>
</comment>
<name>A0A918U9K0_9NEIS</name>
<dbReference type="InterPro" id="IPR003660">
    <property type="entry name" value="HAMP_dom"/>
</dbReference>
<sequence>MLRFFLRLYCMLVLGFIAAVPVINWVVLTFFPATIESYNHEAVRGQLYTLVEQLSPLPRAERARKLEEWRPHYGLKLALVDAATFPVSDKERDLLTKGRFISRDDFIEYVTPMRNPADGQWLRVSLPPEPTLLTSPMLWFAYSFLAMTVGALLWLWVFPLWRDLQLLKEVTQKLGEGVLRARVGVSKRSTIRDLAEHFNRMSDKIAELINNQRDLTNALSHELRTPLARLTFELDMLRSADKPAERNELIDDMAADVRELDDMVSELLAYARLEHRGSMSTCSRVVIASWLEEVVGHVELEARARDIECVASGDTSATGVFEVRAMTRAAVNLLRNAIRYAERRVEIRFAETPAGQILTIADDGPGIPPADRLRVFEPFTRLDESRDRTTGGFGLGLAIVRRIVRWHGGSIEIGEAELGGALFTIILPARPGSPVK</sequence>
<keyword evidence="7" id="KW-0547">Nucleotide-binding</keyword>
<comment type="catalytic activity">
    <reaction evidence="1">
        <text>ATP + protein L-histidine = ADP + protein N-phospho-L-histidine.</text>
        <dbReference type="EC" id="2.7.13.3"/>
    </reaction>
</comment>
<protein>
    <recommendedName>
        <fullName evidence="3">histidine kinase</fullName>
        <ecNumber evidence="3">2.7.13.3</ecNumber>
    </recommendedName>
</protein>
<evidence type="ECO:0000256" key="6">
    <source>
        <dbReference type="ARBA" id="ARBA00022679"/>
    </source>
</evidence>
<dbReference type="Gene3D" id="6.10.340.10">
    <property type="match status" value="1"/>
</dbReference>
<dbReference type="EMBL" id="BMYX01000010">
    <property type="protein sequence ID" value="GGY16289.1"/>
    <property type="molecule type" value="Genomic_DNA"/>
</dbReference>
<dbReference type="Pfam" id="PF00672">
    <property type="entry name" value="HAMP"/>
    <property type="match status" value="1"/>
</dbReference>
<dbReference type="SMART" id="SM00304">
    <property type="entry name" value="HAMP"/>
    <property type="match status" value="1"/>
</dbReference>
<dbReference type="CDD" id="cd00082">
    <property type="entry name" value="HisKA"/>
    <property type="match status" value="1"/>
</dbReference>
<evidence type="ECO:0000256" key="4">
    <source>
        <dbReference type="ARBA" id="ARBA00022475"/>
    </source>
</evidence>
<evidence type="ECO:0000313" key="14">
    <source>
        <dbReference type="Proteomes" id="UP000645257"/>
    </source>
</evidence>
<proteinExistence type="predicted"/>
<dbReference type="PANTHER" id="PTHR44936">
    <property type="entry name" value="SENSOR PROTEIN CREC"/>
    <property type="match status" value="1"/>
</dbReference>
<evidence type="ECO:0000256" key="9">
    <source>
        <dbReference type="ARBA" id="ARBA00022840"/>
    </source>
</evidence>
<dbReference type="GO" id="GO:0005524">
    <property type="term" value="F:ATP binding"/>
    <property type="evidence" value="ECO:0007669"/>
    <property type="project" value="UniProtKB-KW"/>
</dbReference>
<evidence type="ECO:0000259" key="12">
    <source>
        <dbReference type="PROSITE" id="PS50885"/>
    </source>
</evidence>
<dbReference type="InterPro" id="IPR003661">
    <property type="entry name" value="HisK_dim/P_dom"/>
</dbReference>
<evidence type="ECO:0000313" key="13">
    <source>
        <dbReference type="EMBL" id="GGY16289.1"/>
    </source>
</evidence>
<dbReference type="PANTHER" id="PTHR44936:SF10">
    <property type="entry name" value="SENSOR PROTEIN RSTB"/>
    <property type="match status" value="1"/>
</dbReference>
<evidence type="ECO:0000259" key="11">
    <source>
        <dbReference type="PROSITE" id="PS50109"/>
    </source>
</evidence>
<evidence type="ECO:0000256" key="5">
    <source>
        <dbReference type="ARBA" id="ARBA00022553"/>
    </source>
</evidence>
<evidence type="ECO:0000256" key="1">
    <source>
        <dbReference type="ARBA" id="ARBA00000085"/>
    </source>
</evidence>
<dbReference type="Pfam" id="PF02518">
    <property type="entry name" value="HATPase_c"/>
    <property type="match status" value="1"/>
</dbReference>
<dbReference type="PROSITE" id="PS50885">
    <property type="entry name" value="HAMP"/>
    <property type="match status" value="1"/>
</dbReference>
<dbReference type="Gene3D" id="3.30.565.10">
    <property type="entry name" value="Histidine kinase-like ATPase, C-terminal domain"/>
    <property type="match status" value="1"/>
</dbReference>
<keyword evidence="10" id="KW-0472">Membrane</keyword>
<reference evidence="13" key="1">
    <citation type="journal article" date="2014" name="Int. J. Syst. Evol. Microbiol.">
        <title>Complete genome sequence of Corynebacterium casei LMG S-19264T (=DSM 44701T), isolated from a smear-ripened cheese.</title>
        <authorList>
            <consortium name="US DOE Joint Genome Institute (JGI-PGF)"/>
            <person name="Walter F."/>
            <person name="Albersmeier A."/>
            <person name="Kalinowski J."/>
            <person name="Ruckert C."/>
        </authorList>
    </citation>
    <scope>NUCLEOTIDE SEQUENCE</scope>
    <source>
        <strain evidence="13">KCTC 32182</strain>
    </source>
</reference>
<dbReference type="RefSeq" id="WP_189533765.1">
    <property type="nucleotide sequence ID" value="NZ_BMYX01000010.1"/>
</dbReference>
<dbReference type="SUPFAM" id="SSF47384">
    <property type="entry name" value="Homodimeric domain of signal transducing histidine kinase"/>
    <property type="match status" value="1"/>
</dbReference>
<keyword evidence="8 13" id="KW-0418">Kinase</keyword>
<reference evidence="13" key="2">
    <citation type="submission" date="2020-09" db="EMBL/GenBank/DDBJ databases">
        <authorList>
            <person name="Sun Q."/>
            <person name="Kim S."/>
        </authorList>
    </citation>
    <scope>NUCLEOTIDE SEQUENCE</scope>
    <source>
        <strain evidence="13">KCTC 32182</strain>
    </source>
</reference>